<evidence type="ECO:0000313" key="1">
    <source>
        <dbReference type="EMBL" id="EUB64097.1"/>
    </source>
</evidence>
<organism evidence="1 2">
    <name type="scientific">Echinococcus granulosus</name>
    <name type="common">Hydatid tapeworm</name>
    <dbReference type="NCBI Taxonomy" id="6210"/>
    <lineage>
        <taxon>Eukaryota</taxon>
        <taxon>Metazoa</taxon>
        <taxon>Spiralia</taxon>
        <taxon>Lophotrochozoa</taxon>
        <taxon>Platyhelminthes</taxon>
        <taxon>Cestoda</taxon>
        <taxon>Eucestoda</taxon>
        <taxon>Cyclophyllidea</taxon>
        <taxon>Taeniidae</taxon>
        <taxon>Echinococcus</taxon>
        <taxon>Echinococcus granulosus group</taxon>
    </lineage>
</organism>
<dbReference type="KEGG" id="egl:EGR_01225"/>
<sequence length="146" mass="16564">MPPSDGDNCNAASMERLVAYTRRAGMEAAAGAIEDGAVPWRKLRECQRDLKADIMDWHMQINNANASVLENTTTSAAGFIFGNLRMKPSSANKSTNASNRTTPYDKDIYKLYRRKVYRRQGYTRVPAKFPKQMHGSNPLYVRYLPR</sequence>
<proteinExistence type="predicted"/>
<dbReference type="AlphaFoldDB" id="W6UZW3"/>
<accession>W6UZW3</accession>
<gene>
    <name evidence="1" type="ORF">EGR_01225</name>
</gene>
<protein>
    <submittedName>
        <fullName evidence="1">Uncharacterized protein</fullName>
    </submittedName>
</protein>
<evidence type="ECO:0000313" key="2">
    <source>
        <dbReference type="Proteomes" id="UP000019149"/>
    </source>
</evidence>
<dbReference type="RefSeq" id="XP_024355293.1">
    <property type="nucleotide sequence ID" value="XM_024490474.1"/>
</dbReference>
<comment type="caution">
    <text evidence="1">The sequence shown here is derived from an EMBL/GenBank/DDBJ whole genome shotgun (WGS) entry which is preliminary data.</text>
</comment>
<keyword evidence="2" id="KW-1185">Reference proteome</keyword>
<name>W6UZW3_ECHGR</name>
<reference evidence="1 2" key="1">
    <citation type="journal article" date="2013" name="Nat. Genet.">
        <title>The genome of the hydatid tapeworm Echinococcus granulosus.</title>
        <authorList>
            <person name="Zheng H."/>
            <person name="Zhang W."/>
            <person name="Zhang L."/>
            <person name="Zhang Z."/>
            <person name="Li J."/>
            <person name="Lu G."/>
            <person name="Zhu Y."/>
            <person name="Wang Y."/>
            <person name="Huang Y."/>
            <person name="Liu J."/>
            <person name="Kang H."/>
            <person name="Chen J."/>
            <person name="Wang L."/>
            <person name="Chen A."/>
            <person name="Yu S."/>
            <person name="Gao Z."/>
            <person name="Jin L."/>
            <person name="Gu W."/>
            <person name="Wang Z."/>
            <person name="Zhao L."/>
            <person name="Shi B."/>
            <person name="Wen H."/>
            <person name="Lin R."/>
            <person name="Jones M.K."/>
            <person name="Brejova B."/>
            <person name="Vinar T."/>
            <person name="Zhao G."/>
            <person name="McManus D.P."/>
            <person name="Chen Z."/>
            <person name="Zhou Y."/>
            <person name="Wang S."/>
        </authorList>
    </citation>
    <scope>NUCLEOTIDE SEQUENCE [LARGE SCALE GENOMIC DNA]</scope>
</reference>
<dbReference type="GeneID" id="36336940"/>
<dbReference type="Proteomes" id="UP000019149">
    <property type="component" value="Unassembled WGS sequence"/>
</dbReference>
<dbReference type="EMBL" id="APAU02000004">
    <property type="protein sequence ID" value="EUB64097.1"/>
    <property type="molecule type" value="Genomic_DNA"/>
</dbReference>
<dbReference type="CTD" id="36336940"/>